<dbReference type="PANTHER" id="PTHR22967">
    <property type="entry name" value="SERINE/THREONINE PROTEIN KINASE"/>
    <property type="match status" value="1"/>
</dbReference>
<evidence type="ECO:0000256" key="3">
    <source>
        <dbReference type="ARBA" id="ARBA00022679"/>
    </source>
</evidence>
<dbReference type="AlphaFoldDB" id="A0A6V7TK75"/>
<dbReference type="InterPro" id="IPR000719">
    <property type="entry name" value="Prot_kinase_dom"/>
</dbReference>
<dbReference type="EMBL" id="CAJEWN010000002">
    <property type="protein sequence ID" value="CAD2123914.1"/>
    <property type="molecule type" value="Genomic_DNA"/>
</dbReference>
<dbReference type="InterPro" id="IPR008271">
    <property type="entry name" value="Ser/Thr_kinase_AS"/>
</dbReference>
<dbReference type="GO" id="GO:2000369">
    <property type="term" value="P:regulation of clathrin-dependent endocytosis"/>
    <property type="evidence" value="ECO:0007669"/>
    <property type="project" value="TreeGrafter"/>
</dbReference>
<dbReference type="PANTHER" id="PTHR22967:SF57">
    <property type="entry name" value="AUXILIN, ISOFORM A-RELATED"/>
    <property type="match status" value="1"/>
</dbReference>
<dbReference type="Gene3D" id="1.10.510.10">
    <property type="entry name" value="Transferase(Phosphotransferase) domain 1"/>
    <property type="match status" value="1"/>
</dbReference>
<keyword evidence="2" id="KW-0723">Serine/threonine-protein kinase</keyword>
<evidence type="ECO:0000313" key="11">
    <source>
        <dbReference type="EMBL" id="CAD2123914.1"/>
    </source>
</evidence>
<dbReference type="GO" id="GO:0004674">
    <property type="term" value="F:protein serine/threonine kinase activity"/>
    <property type="evidence" value="ECO:0007669"/>
    <property type="project" value="UniProtKB-KW"/>
</dbReference>
<evidence type="ECO:0000313" key="12">
    <source>
        <dbReference type="Proteomes" id="UP000580250"/>
    </source>
</evidence>
<comment type="catalytic activity">
    <reaction evidence="8">
        <text>L-seryl-[protein] + ATP = O-phospho-L-seryl-[protein] + ADP + H(+)</text>
        <dbReference type="Rhea" id="RHEA:17989"/>
        <dbReference type="Rhea" id="RHEA-COMP:9863"/>
        <dbReference type="Rhea" id="RHEA-COMP:11604"/>
        <dbReference type="ChEBI" id="CHEBI:15378"/>
        <dbReference type="ChEBI" id="CHEBI:29999"/>
        <dbReference type="ChEBI" id="CHEBI:30616"/>
        <dbReference type="ChEBI" id="CHEBI:83421"/>
        <dbReference type="ChEBI" id="CHEBI:456216"/>
        <dbReference type="EC" id="2.7.11.1"/>
    </reaction>
</comment>
<accession>A0A6V7TK75</accession>
<dbReference type="PROSITE" id="PS50011">
    <property type="entry name" value="PROTEIN_KINASE_DOM"/>
    <property type="match status" value="1"/>
</dbReference>
<keyword evidence="6" id="KW-0067">ATP-binding</keyword>
<dbReference type="PROSITE" id="PS00108">
    <property type="entry name" value="PROTEIN_KINASE_ST"/>
    <property type="match status" value="1"/>
</dbReference>
<dbReference type="InterPro" id="IPR011009">
    <property type="entry name" value="Kinase-like_dom_sf"/>
</dbReference>
<dbReference type="GO" id="GO:0045747">
    <property type="term" value="P:positive regulation of Notch signaling pathway"/>
    <property type="evidence" value="ECO:0007669"/>
    <property type="project" value="TreeGrafter"/>
</dbReference>
<feature type="region of interest" description="Disordered" evidence="9">
    <location>
        <begin position="1"/>
        <end position="44"/>
    </location>
</feature>
<feature type="region of interest" description="Disordered" evidence="9">
    <location>
        <begin position="449"/>
        <end position="475"/>
    </location>
</feature>
<dbReference type="EC" id="2.7.11.1" evidence="1"/>
<dbReference type="Pfam" id="PF00069">
    <property type="entry name" value="Pkinase"/>
    <property type="match status" value="1"/>
</dbReference>
<evidence type="ECO:0000256" key="5">
    <source>
        <dbReference type="ARBA" id="ARBA00022777"/>
    </source>
</evidence>
<dbReference type="GO" id="GO:0035612">
    <property type="term" value="F:AP-2 adaptor complex binding"/>
    <property type="evidence" value="ECO:0007669"/>
    <property type="project" value="TreeGrafter"/>
</dbReference>
<evidence type="ECO:0000256" key="1">
    <source>
        <dbReference type="ARBA" id="ARBA00012513"/>
    </source>
</evidence>
<reference evidence="11 12" key="1">
    <citation type="submission" date="2020-08" db="EMBL/GenBank/DDBJ databases">
        <authorList>
            <person name="Koutsovoulos G."/>
            <person name="Danchin GJ E."/>
        </authorList>
    </citation>
    <scope>NUCLEOTIDE SEQUENCE [LARGE SCALE GENOMIC DNA]</scope>
</reference>
<feature type="region of interest" description="Disordered" evidence="9">
    <location>
        <begin position="396"/>
        <end position="428"/>
    </location>
</feature>
<name>A0A6V7TK75_MELEN</name>
<evidence type="ECO:0000256" key="7">
    <source>
        <dbReference type="ARBA" id="ARBA00047899"/>
    </source>
</evidence>
<comment type="catalytic activity">
    <reaction evidence="7">
        <text>L-threonyl-[protein] + ATP = O-phospho-L-threonyl-[protein] + ADP + H(+)</text>
        <dbReference type="Rhea" id="RHEA:46608"/>
        <dbReference type="Rhea" id="RHEA-COMP:11060"/>
        <dbReference type="Rhea" id="RHEA-COMP:11605"/>
        <dbReference type="ChEBI" id="CHEBI:15378"/>
        <dbReference type="ChEBI" id="CHEBI:30013"/>
        <dbReference type="ChEBI" id="CHEBI:30616"/>
        <dbReference type="ChEBI" id="CHEBI:61977"/>
        <dbReference type="ChEBI" id="CHEBI:456216"/>
        <dbReference type="EC" id="2.7.11.1"/>
    </reaction>
</comment>
<evidence type="ECO:0000256" key="2">
    <source>
        <dbReference type="ARBA" id="ARBA00022527"/>
    </source>
</evidence>
<evidence type="ECO:0000256" key="6">
    <source>
        <dbReference type="ARBA" id="ARBA00022840"/>
    </source>
</evidence>
<feature type="compositionally biased region" description="Polar residues" evidence="9">
    <location>
        <begin position="401"/>
        <end position="428"/>
    </location>
</feature>
<dbReference type="SMART" id="SM00220">
    <property type="entry name" value="S_TKc"/>
    <property type="match status" value="1"/>
</dbReference>
<keyword evidence="4" id="KW-0547">Nucleotide-binding</keyword>
<evidence type="ECO:0000256" key="4">
    <source>
        <dbReference type="ARBA" id="ARBA00022741"/>
    </source>
</evidence>
<evidence type="ECO:0000259" key="10">
    <source>
        <dbReference type="PROSITE" id="PS50011"/>
    </source>
</evidence>
<dbReference type="OrthoDB" id="2018507at2759"/>
<evidence type="ECO:0000256" key="8">
    <source>
        <dbReference type="ARBA" id="ARBA00048679"/>
    </source>
</evidence>
<feature type="compositionally biased region" description="Gly residues" evidence="9">
    <location>
        <begin position="1"/>
        <end position="11"/>
    </location>
</feature>
<comment type="caution">
    <text evidence="11">The sequence shown here is derived from an EMBL/GenBank/DDBJ whole genome shotgun (WGS) entry which is preliminary data.</text>
</comment>
<evidence type="ECO:0000256" key="9">
    <source>
        <dbReference type="SAM" id="MobiDB-lite"/>
    </source>
</evidence>
<protein>
    <recommendedName>
        <fullName evidence="1">non-specific serine/threonine protein kinase</fullName>
        <ecNumber evidence="1">2.7.11.1</ecNumber>
    </recommendedName>
</protein>
<gene>
    <name evidence="11" type="ORF">MENT_LOCUS651</name>
</gene>
<proteinExistence type="predicted"/>
<dbReference type="Proteomes" id="UP000580250">
    <property type="component" value="Unassembled WGS sequence"/>
</dbReference>
<keyword evidence="3" id="KW-0808">Transferase</keyword>
<sequence length="659" mass="74782">MPLGIFGGSSKDGGPKPQPLTSEESILKKEKNVGSSSNTPSEIKDTKGSVVKLNKKTYTVERKLAEGGFAIVYLVVDKHNRSYALKRQLIRDDQRQVEASRTESQIVKNLSGHKNIIEYVDHQLVLGKTGVYDYMLLTTYYPDNVLQLMNSRILVNKWLSHNEILDIFCDICEAVGIFIFTFFVYILILARLHHSKTPVIHRDLKVENVLIDRGSSKERPIYILCDFGSATTKVLSKEHYSHAFMEEEIQRYTTLSYRAPEMIDLFSGTPIDTKSDIWALGIMLYKLCYFSLPFGESALAIQGGLFSFPEVPQIQDGIKAMINLMLTMSAKHRPNIYQMSYLAFSAAGKKCPVFNVEKCARIELNEAIQILHLRDKLGSNYSRLFEKAINDFEAQKRRHTMPNQPVSKEENQTNIPSTSNETAHPTPSISSKLAEGVIVNTTTKEIGEMHPRSATTSVNPRLRPKPNQAFSTPNQKTTNLTEVDSFVNKSKQISGNIKGESSTSSQMVEQQTGDEEDLTLHLSAFQPYSLAQEEKKNNNSFKITENTARIFEVSNPFAQQCSSSDFNNMDDKIFGEHFDAIRRDRVNFQEEDNLIFETNKYCERISNDFVTECGSSSRNNFSNLSKQVDRDWETIEKRMGDDPFMNAPPILPSQYLHRN</sequence>
<organism evidence="11 12">
    <name type="scientific">Meloidogyne enterolobii</name>
    <name type="common">Root-knot nematode worm</name>
    <name type="synonym">Meloidogyne mayaguensis</name>
    <dbReference type="NCBI Taxonomy" id="390850"/>
    <lineage>
        <taxon>Eukaryota</taxon>
        <taxon>Metazoa</taxon>
        <taxon>Ecdysozoa</taxon>
        <taxon>Nematoda</taxon>
        <taxon>Chromadorea</taxon>
        <taxon>Rhabditida</taxon>
        <taxon>Tylenchina</taxon>
        <taxon>Tylenchomorpha</taxon>
        <taxon>Tylenchoidea</taxon>
        <taxon>Meloidogynidae</taxon>
        <taxon>Meloidogyninae</taxon>
        <taxon>Meloidogyne</taxon>
    </lineage>
</organism>
<feature type="region of interest" description="Disordered" evidence="9">
    <location>
        <begin position="639"/>
        <end position="659"/>
    </location>
</feature>
<dbReference type="GO" id="GO:0005737">
    <property type="term" value="C:cytoplasm"/>
    <property type="evidence" value="ECO:0007669"/>
    <property type="project" value="TreeGrafter"/>
</dbReference>
<dbReference type="SUPFAM" id="SSF56112">
    <property type="entry name" value="Protein kinase-like (PK-like)"/>
    <property type="match status" value="1"/>
</dbReference>
<feature type="domain" description="Protein kinase" evidence="10">
    <location>
        <begin position="58"/>
        <end position="344"/>
    </location>
</feature>
<keyword evidence="5" id="KW-0418">Kinase</keyword>
<dbReference type="GO" id="GO:0005524">
    <property type="term" value="F:ATP binding"/>
    <property type="evidence" value="ECO:0007669"/>
    <property type="project" value="UniProtKB-KW"/>
</dbReference>